<evidence type="ECO:0000313" key="7">
    <source>
        <dbReference type="Proteomes" id="UP001500190"/>
    </source>
</evidence>
<dbReference type="PRINTS" id="PR00039">
    <property type="entry name" value="HTHLYSR"/>
</dbReference>
<protein>
    <submittedName>
        <fullName evidence="6">LysR family transcriptional regulator</fullName>
    </submittedName>
</protein>
<dbReference type="CDD" id="cd05466">
    <property type="entry name" value="PBP2_LTTR_substrate"/>
    <property type="match status" value="1"/>
</dbReference>
<dbReference type="InterPro" id="IPR036390">
    <property type="entry name" value="WH_DNA-bd_sf"/>
</dbReference>
<dbReference type="PANTHER" id="PTHR30419:SF31">
    <property type="entry name" value="BLR3139 PROTEIN"/>
    <property type="match status" value="1"/>
</dbReference>
<comment type="similarity">
    <text evidence="1">Belongs to the LysR transcriptional regulatory family.</text>
</comment>
<dbReference type="InterPro" id="IPR000847">
    <property type="entry name" value="LysR_HTH_N"/>
</dbReference>
<evidence type="ECO:0000256" key="2">
    <source>
        <dbReference type="ARBA" id="ARBA00023015"/>
    </source>
</evidence>
<dbReference type="Proteomes" id="UP001500190">
    <property type="component" value="Unassembled WGS sequence"/>
</dbReference>
<sequence length="332" mass="36822">MDYVYGRLHTAFGALMLLRQLEYLVALAREKHFARAADACYVSQPSLSAAIRKLEQELDVPIVRRGRRFEGLTPEGERVLLWAQRILAEQDALRQELSMLRGGLTGTLRLGAIPTAMPVVSLLTTPFCERHPNARVTLESLSSRDITHKLAEFDLDVAMTYLDDDTLGQVRKTPLYEERYLLLTPKHTELAELPIATWAQVAELPLCLLSPDMRNRRIMNGYFTDDGATANPSIESDTVSGLYSHLHGNHWSTVISHAWLHMFGVPDGMRVVPLKRPANGPRVGLVIAARSPEPVQARALLDVARQAGVQKALDDLLDVHLMGSGDLAIPAV</sequence>
<dbReference type="SUPFAM" id="SSF46785">
    <property type="entry name" value="Winged helix' DNA-binding domain"/>
    <property type="match status" value="1"/>
</dbReference>
<evidence type="ECO:0000256" key="4">
    <source>
        <dbReference type="ARBA" id="ARBA00023163"/>
    </source>
</evidence>
<keyword evidence="2" id="KW-0805">Transcription regulation</keyword>
<reference evidence="6 7" key="1">
    <citation type="journal article" date="2019" name="Int. J. Syst. Evol. Microbiol.">
        <title>The Global Catalogue of Microorganisms (GCM) 10K type strain sequencing project: providing services to taxonomists for standard genome sequencing and annotation.</title>
        <authorList>
            <consortium name="The Broad Institute Genomics Platform"/>
            <consortium name="The Broad Institute Genome Sequencing Center for Infectious Disease"/>
            <person name="Wu L."/>
            <person name="Ma J."/>
        </authorList>
    </citation>
    <scope>NUCLEOTIDE SEQUENCE [LARGE SCALE GENOMIC DNA]</scope>
    <source>
        <strain evidence="6 7">JCM 14304</strain>
    </source>
</reference>
<evidence type="ECO:0000313" key="6">
    <source>
        <dbReference type="EMBL" id="GAA1580713.1"/>
    </source>
</evidence>
<feature type="domain" description="HTH lysR-type" evidence="5">
    <location>
        <begin position="16"/>
        <end position="72"/>
    </location>
</feature>
<keyword evidence="3" id="KW-0238">DNA-binding</keyword>
<accession>A0ABN2DMT1</accession>
<dbReference type="InterPro" id="IPR036388">
    <property type="entry name" value="WH-like_DNA-bd_sf"/>
</dbReference>
<dbReference type="InterPro" id="IPR005119">
    <property type="entry name" value="LysR_subst-bd"/>
</dbReference>
<dbReference type="PANTHER" id="PTHR30419">
    <property type="entry name" value="HTH-TYPE TRANSCRIPTIONAL REGULATOR YBHD"/>
    <property type="match status" value="1"/>
</dbReference>
<evidence type="ECO:0000256" key="1">
    <source>
        <dbReference type="ARBA" id="ARBA00009437"/>
    </source>
</evidence>
<name>A0ABN2DMT1_9ACTN</name>
<dbReference type="InterPro" id="IPR050950">
    <property type="entry name" value="HTH-type_LysR_regulators"/>
</dbReference>
<keyword evidence="7" id="KW-1185">Reference proteome</keyword>
<dbReference type="Pfam" id="PF00126">
    <property type="entry name" value="HTH_1"/>
    <property type="match status" value="1"/>
</dbReference>
<dbReference type="Gene3D" id="1.10.10.10">
    <property type="entry name" value="Winged helix-like DNA-binding domain superfamily/Winged helix DNA-binding domain"/>
    <property type="match status" value="1"/>
</dbReference>
<organism evidence="6 7">
    <name type="scientific">Kribbella karoonensis</name>
    <dbReference type="NCBI Taxonomy" id="324851"/>
    <lineage>
        <taxon>Bacteria</taxon>
        <taxon>Bacillati</taxon>
        <taxon>Actinomycetota</taxon>
        <taxon>Actinomycetes</taxon>
        <taxon>Propionibacteriales</taxon>
        <taxon>Kribbellaceae</taxon>
        <taxon>Kribbella</taxon>
    </lineage>
</organism>
<keyword evidence="4" id="KW-0804">Transcription</keyword>
<comment type="caution">
    <text evidence="6">The sequence shown here is derived from an EMBL/GenBank/DDBJ whole genome shotgun (WGS) entry which is preliminary data.</text>
</comment>
<evidence type="ECO:0000259" key="5">
    <source>
        <dbReference type="PROSITE" id="PS50931"/>
    </source>
</evidence>
<dbReference type="Pfam" id="PF03466">
    <property type="entry name" value="LysR_substrate"/>
    <property type="match status" value="1"/>
</dbReference>
<dbReference type="Gene3D" id="3.40.190.290">
    <property type="match status" value="1"/>
</dbReference>
<dbReference type="EMBL" id="BAAAND010000004">
    <property type="protein sequence ID" value="GAA1580713.1"/>
    <property type="molecule type" value="Genomic_DNA"/>
</dbReference>
<proteinExistence type="inferred from homology"/>
<evidence type="ECO:0000256" key="3">
    <source>
        <dbReference type="ARBA" id="ARBA00023125"/>
    </source>
</evidence>
<gene>
    <name evidence="6" type="ORF">GCM10009742_26500</name>
</gene>
<dbReference type="SUPFAM" id="SSF53850">
    <property type="entry name" value="Periplasmic binding protein-like II"/>
    <property type="match status" value="1"/>
</dbReference>
<dbReference type="PROSITE" id="PS50931">
    <property type="entry name" value="HTH_LYSR"/>
    <property type="match status" value="1"/>
</dbReference>